<proteinExistence type="predicted"/>
<reference evidence="1 2" key="1">
    <citation type="submission" date="2018-03" db="EMBL/GenBank/DDBJ databases">
        <title>Complete Fusobacterium genomes using hybrid Minion sequencing.</title>
        <authorList>
            <person name="Slade D.J."/>
            <person name="Lahmers K."/>
        </authorList>
    </citation>
    <scope>NUCLEOTIDE SEQUENCE [LARGE SCALE GENOMIC DNA]</scope>
    <source>
        <strain evidence="1 2">2_1_31</strain>
    </source>
</reference>
<accession>A0AAD0HU26</accession>
<dbReference type="AlphaFoldDB" id="A0AAD0HU26"/>
<dbReference type="EMBL" id="CP028108">
    <property type="protein sequence ID" value="AVQ25031.1"/>
    <property type="molecule type" value="Genomic_DNA"/>
</dbReference>
<evidence type="ECO:0000313" key="1">
    <source>
        <dbReference type="EMBL" id="AVQ25031.1"/>
    </source>
</evidence>
<dbReference type="RefSeq" id="WP_008793453.1">
    <property type="nucleotide sequence ID" value="NZ_CABKNO010000001.1"/>
</dbReference>
<protein>
    <submittedName>
        <fullName evidence="1">DeoR family transcriptional regulator</fullName>
    </submittedName>
</protein>
<evidence type="ECO:0000313" key="2">
    <source>
        <dbReference type="Proteomes" id="UP000241472"/>
    </source>
</evidence>
<gene>
    <name evidence="1" type="ORF">C4N17_04530</name>
</gene>
<organism evidence="1 2">
    <name type="scientific">Fusobacterium periodonticum</name>
    <dbReference type="NCBI Taxonomy" id="860"/>
    <lineage>
        <taxon>Bacteria</taxon>
        <taxon>Fusobacteriati</taxon>
        <taxon>Fusobacteriota</taxon>
        <taxon>Fusobacteriia</taxon>
        <taxon>Fusobacteriales</taxon>
        <taxon>Fusobacteriaceae</taxon>
        <taxon>Fusobacterium</taxon>
    </lineage>
</organism>
<sequence length="173" mass="20800">MLKKESEKVNIKALVPIYIREILDEDIKHFRMAKYTLCNQILIKFSRCSDNNFSKITPFEKKEYLQFAVQKENITRYSELRELNKDKTESEMIREIFASYTTMPPFLREINLFEEKIVFLMTAKKEYKKLKLHTDDGFIEGKIEDIRRNEENNYLEVIINSKSYYISRLTIIS</sequence>
<dbReference type="KEGG" id="fpei:C4N17_04530"/>
<dbReference type="Proteomes" id="UP000241472">
    <property type="component" value="Chromosome"/>
</dbReference>
<name>A0AAD0HU26_9FUSO</name>